<protein>
    <submittedName>
        <fullName evidence="1">Unannotated protein</fullName>
    </submittedName>
</protein>
<dbReference type="EMBL" id="CAEZTM010000010">
    <property type="protein sequence ID" value="CAB4564970.1"/>
    <property type="molecule type" value="Genomic_DNA"/>
</dbReference>
<dbReference type="AlphaFoldDB" id="A0A6J6DLI8"/>
<organism evidence="1">
    <name type="scientific">freshwater metagenome</name>
    <dbReference type="NCBI Taxonomy" id="449393"/>
    <lineage>
        <taxon>unclassified sequences</taxon>
        <taxon>metagenomes</taxon>
        <taxon>ecological metagenomes</taxon>
    </lineage>
</organism>
<reference evidence="1" key="1">
    <citation type="submission" date="2020-05" db="EMBL/GenBank/DDBJ databases">
        <authorList>
            <person name="Chiriac C."/>
            <person name="Salcher M."/>
            <person name="Ghai R."/>
            <person name="Kavagutti S V."/>
        </authorList>
    </citation>
    <scope>NUCLEOTIDE SEQUENCE</scope>
</reference>
<gene>
    <name evidence="1" type="ORF">UFOPK1684_00362</name>
</gene>
<proteinExistence type="predicted"/>
<evidence type="ECO:0000313" key="1">
    <source>
        <dbReference type="EMBL" id="CAB4564970.1"/>
    </source>
</evidence>
<name>A0A6J6DLI8_9ZZZZ</name>
<sequence>MLLGFSPDELDKGLPTALNALDQVAHGNVEASPSK</sequence>
<accession>A0A6J6DLI8</accession>